<gene>
    <name evidence="4" type="ORF">LJD61_12820</name>
</gene>
<dbReference type="Pfam" id="PF25601">
    <property type="entry name" value="AAA_lid_14"/>
    <property type="match status" value="1"/>
</dbReference>
<dbReference type="InterPro" id="IPR003593">
    <property type="entry name" value="AAA+_ATPase"/>
</dbReference>
<evidence type="ECO:0000313" key="5">
    <source>
        <dbReference type="Proteomes" id="UP001651880"/>
    </source>
</evidence>
<dbReference type="SUPFAM" id="SSF52540">
    <property type="entry name" value="P-loop containing nucleoside triphosphate hydrolases"/>
    <property type="match status" value="1"/>
</dbReference>
<dbReference type="InterPro" id="IPR027417">
    <property type="entry name" value="P-loop_NTPase"/>
</dbReference>
<dbReference type="Gene3D" id="3.40.50.300">
    <property type="entry name" value="P-loop containing nucleotide triphosphate hydrolases"/>
    <property type="match status" value="1"/>
</dbReference>
<dbReference type="CDD" id="cd00009">
    <property type="entry name" value="AAA"/>
    <property type="match status" value="1"/>
</dbReference>
<dbReference type="InterPro" id="IPR058031">
    <property type="entry name" value="AAA_lid_NorR"/>
</dbReference>
<dbReference type="InterPro" id="IPR036388">
    <property type="entry name" value="WH-like_DNA-bd_sf"/>
</dbReference>
<dbReference type="SMART" id="SM00382">
    <property type="entry name" value="AAA"/>
    <property type="match status" value="1"/>
</dbReference>
<dbReference type="Gene3D" id="1.10.10.10">
    <property type="entry name" value="Winged helix-like DNA-binding domain superfamily/Winged helix DNA-binding domain"/>
    <property type="match status" value="1"/>
</dbReference>
<dbReference type="PROSITE" id="PS50045">
    <property type="entry name" value="SIGMA54_INTERACT_4"/>
    <property type="match status" value="1"/>
</dbReference>
<evidence type="ECO:0000259" key="3">
    <source>
        <dbReference type="PROSITE" id="PS50045"/>
    </source>
</evidence>
<dbReference type="EMBL" id="JAJEKE010000011">
    <property type="protein sequence ID" value="MCQ1530429.1"/>
    <property type="molecule type" value="Genomic_DNA"/>
</dbReference>
<evidence type="ECO:0000256" key="1">
    <source>
        <dbReference type="ARBA" id="ARBA00022741"/>
    </source>
</evidence>
<sequence>MRKGILIITKSLSTQNGIYKYLEPIFQPYLQVDATLFSQLDSVDWDKYDLLIFASQSSLQLVQPMLPSNIKTIICTRILNHAYLSKILIIPPGSKAYLVNDAEFSTLFVIDQLKEMGFTQYTYVPFYPGCTIQDKSIKYAITAGEPHLVPQGIPTVIDIGNRIVDISTIQEIALHFDLPISLSNEITKNYIIHMVQIMKLSNYQLSISLSTQKLTSDIINCLNIGICVYDDSNIIKMFNKHFIKLFCLTKQYLNDTNLEALLKSHSLPTTFLSIYNTAMYIQNTNGQTIQIKTVEIPSDSHRHLYLMMLNDVKAESIEQQAISYKANEKIAVDSLYSFEDYITKDAATLKMVENAKKISLTDYHIVIYGENGTGKEILARAIHNNSPRKNNPFISIPIKTLISNYFEAELFGYEEGAFPGAREGGKPGLIELANNGTLFIDGIDHISYDHQPILLSAIKEGKIRRLGGTTDIPIDIRIIASTTQDLYKLVAEKKLMNELFYSINIMSLYTVPLRNRRDDIPMLFEYYLKNLLKSSKFAFKSICSDSLYDFLMSYSWPGNTREVSNLCRYLTCIGEKGKLNISDLPRYIIDNSNFVLDDISVINKEVIRFIDANPKIGRSKLCKLMKNIDIEITEGQMRSILQELSEKKIIITNRTRGGCEITEYGKLLL</sequence>
<dbReference type="RefSeq" id="WP_255227950.1">
    <property type="nucleotide sequence ID" value="NZ_JAJEKE010000011.1"/>
</dbReference>
<evidence type="ECO:0000313" key="4">
    <source>
        <dbReference type="EMBL" id="MCQ1530429.1"/>
    </source>
</evidence>
<dbReference type="Gene3D" id="1.10.8.60">
    <property type="match status" value="1"/>
</dbReference>
<keyword evidence="1" id="KW-0547">Nucleotide-binding</keyword>
<name>A0ABT1NGS0_9FIRM</name>
<feature type="domain" description="Sigma-54 factor interaction" evidence="3">
    <location>
        <begin position="341"/>
        <end position="572"/>
    </location>
</feature>
<dbReference type="Pfam" id="PF00158">
    <property type="entry name" value="Sigma54_activat"/>
    <property type="match status" value="1"/>
</dbReference>
<dbReference type="PANTHER" id="PTHR32071:SF57">
    <property type="entry name" value="C4-DICARBOXYLATE TRANSPORT TRANSCRIPTIONAL REGULATORY PROTEIN DCTD"/>
    <property type="match status" value="1"/>
</dbReference>
<comment type="caution">
    <text evidence="4">The sequence shown here is derived from an EMBL/GenBank/DDBJ whole genome shotgun (WGS) entry which is preliminary data.</text>
</comment>
<dbReference type="PANTHER" id="PTHR32071">
    <property type="entry name" value="TRANSCRIPTIONAL REGULATORY PROTEIN"/>
    <property type="match status" value="1"/>
</dbReference>
<dbReference type="Proteomes" id="UP001651880">
    <property type="component" value="Unassembled WGS sequence"/>
</dbReference>
<evidence type="ECO:0000256" key="2">
    <source>
        <dbReference type="ARBA" id="ARBA00022840"/>
    </source>
</evidence>
<proteinExistence type="predicted"/>
<organism evidence="4 5">
    <name type="scientific">Lutispora saccharofermentans</name>
    <dbReference type="NCBI Taxonomy" id="3024236"/>
    <lineage>
        <taxon>Bacteria</taxon>
        <taxon>Bacillati</taxon>
        <taxon>Bacillota</taxon>
        <taxon>Clostridia</taxon>
        <taxon>Lutisporales</taxon>
        <taxon>Lutisporaceae</taxon>
        <taxon>Lutispora</taxon>
    </lineage>
</organism>
<dbReference type="InterPro" id="IPR002078">
    <property type="entry name" value="Sigma_54_int"/>
</dbReference>
<keyword evidence="5" id="KW-1185">Reference proteome</keyword>
<protein>
    <submittedName>
        <fullName evidence="4">Sigma 54-interacting transcriptional regulator</fullName>
    </submittedName>
</protein>
<accession>A0ABT1NGS0</accession>
<reference evidence="4 5" key="1">
    <citation type="submission" date="2021-10" db="EMBL/GenBank/DDBJ databases">
        <title>Lutispora strain m25 sp. nov., a thermophilic, non-spore-forming bacterium isolated from a lab-scale methanogenic bioreactor digesting anaerobic sludge.</title>
        <authorList>
            <person name="El Houari A."/>
            <person name="Mcdonald J."/>
        </authorList>
    </citation>
    <scope>NUCLEOTIDE SEQUENCE [LARGE SCALE GENOMIC DNA]</scope>
    <source>
        <strain evidence="5">m25</strain>
    </source>
</reference>
<keyword evidence="2" id="KW-0067">ATP-binding</keyword>